<evidence type="ECO:0000259" key="1">
    <source>
        <dbReference type="Pfam" id="PF00578"/>
    </source>
</evidence>
<proteinExistence type="predicted"/>
<organism evidence="2">
    <name type="scientific">Caldilineaceae bacterium SB0664_bin_27</name>
    <dbReference type="NCBI Taxonomy" id="2605260"/>
    <lineage>
        <taxon>Bacteria</taxon>
        <taxon>Bacillati</taxon>
        <taxon>Chloroflexota</taxon>
        <taxon>Caldilineae</taxon>
        <taxon>Caldilineales</taxon>
        <taxon>Caldilineaceae</taxon>
    </lineage>
</organism>
<dbReference type="GO" id="GO:0016209">
    <property type="term" value="F:antioxidant activity"/>
    <property type="evidence" value="ECO:0007669"/>
    <property type="project" value="InterPro"/>
</dbReference>
<dbReference type="InterPro" id="IPR000866">
    <property type="entry name" value="AhpC/TSA"/>
</dbReference>
<dbReference type="SUPFAM" id="SSF52833">
    <property type="entry name" value="Thioredoxin-like"/>
    <property type="match status" value="1"/>
</dbReference>
<gene>
    <name evidence="2" type="ORF">F4Y42_17685</name>
</gene>
<sequence length="105" mass="12390">MPSLREWHEKYADDGFVIIGVHTPEFRHERDVQNVENSLTRLSIPFAVAIDNDWKTWRSYNNRYWPAMYFIDKTGQIRYLKIGEGQYGYSESVIQALLAEPYTAN</sequence>
<dbReference type="Pfam" id="PF00578">
    <property type="entry name" value="AhpC-TSA"/>
    <property type="match status" value="1"/>
</dbReference>
<dbReference type="InterPro" id="IPR036249">
    <property type="entry name" value="Thioredoxin-like_sf"/>
</dbReference>
<dbReference type="PANTHER" id="PTHR42852:SF13">
    <property type="entry name" value="PROTEIN DIPZ"/>
    <property type="match status" value="1"/>
</dbReference>
<dbReference type="EMBL" id="VXRG01000142">
    <property type="protein sequence ID" value="MXY95277.1"/>
    <property type="molecule type" value="Genomic_DNA"/>
</dbReference>
<feature type="domain" description="Alkyl hydroperoxide reductase subunit C/ Thiol specific antioxidant" evidence="1">
    <location>
        <begin position="1"/>
        <end position="79"/>
    </location>
</feature>
<dbReference type="GO" id="GO:0016491">
    <property type="term" value="F:oxidoreductase activity"/>
    <property type="evidence" value="ECO:0007669"/>
    <property type="project" value="InterPro"/>
</dbReference>
<reference evidence="2" key="1">
    <citation type="submission" date="2019-09" db="EMBL/GenBank/DDBJ databases">
        <title>Characterisation of the sponge microbiome using genome-centric metagenomics.</title>
        <authorList>
            <person name="Engelberts J.P."/>
            <person name="Robbins S.J."/>
            <person name="De Goeij J.M."/>
            <person name="Aranda M."/>
            <person name="Bell S.C."/>
            <person name="Webster N.S."/>
        </authorList>
    </citation>
    <scope>NUCLEOTIDE SEQUENCE</scope>
    <source>
        <strain evidence="2">SB0664_bin_27</strain>
    </source>
</reference>
<dbReference type="AlphaFoldDB" id="A0A6B0YXB8"/>
<evidence type="ECO:0000313" key="2">
    <source>
        <dbReference type="EMBL" id="MXY95277.1"/>
    </source>
</evidence>
<name>A0A6B0YXB8_9CHLR</name>
<dbReference type="Gene3D" id="3.40.30.10">
    <property type="entry name" value="Glutaredoxin"/>
    <property type="match status" value="1"/>
</dbReference>
<dbReference type="InterPro" id="IPR050553">
    <property type="entry name" value="Thioredoxin_ResA/DsbE_sf"/>
</dbReference>
<accession>A0A6B0YXB8</accession>
<dbReference type="PANTHER" id="PTHR42852">
    <property type="entry name" value="THIOL:DISULFIDE INTERCHANGE PROTEIN DSBE"/>
    <property type="match status" value="1"/>
</dbReference>
<comment type="caution">
    <text evidence="2">The sequence shown here is derived from an EMBL/GenBank/DDBJ whole genome shotgun (WGS) entry which is preliminary data.</text>
</comment>
<protein>
    <submittedName>
        <fullName evidence="2">Redoxin domain-containing protein</fullName>
    </submittedName>
</protein>